<evidence type="ECO:0000313" key="10">
    <source>
        <dbReference type="EMBL" id="RKQ17373.1"/>
    </source>
</evidence>
<keyword evidence="3" id="KW-0813">Transport</keyword>
<dbReference type="OrthoDB" id="19020at2"/>
<dbReference type="Proteomes" id="UP000281813">
    <property type="component" value="Unassembled WGS sequence"/>
</dbReference>
<comment type="similarity">
    <text evidence="2">Belongs to the FliH family.</text>
</comment>
<keyword evidence="10" id="KW-0966">Cell projection</keyword>
<sequence length="261" mass="30119">MLVVEGTILLSNFHKSVNKDKKVIAIKPIDFLIKEKQLDPSSYEEEYQSIEDKIAKAIEQLTTLETQQKELLQATKTQIEKEKSNWQTERAKWIEEAKEEGYKSGYLSGQQDSISEYKGLLEKANTITEQATKDYHTTLDKSETTILQLSISIAEKVMKQKITDDPSVFSNLVKTVIKSIKDKSMITIYTHPDNYEMILEQKDELIRLLENDTKLSIYVKDELSENACIIEHPFGRVDASVDSQLEQIRNILLDFHEENKQ</sequence>
<dbReference type="Pfam" id="PF02108">
    <property type="entry name" value="FliH"/>
    <property type="match status" value="1"/>
</dbReference>
<keyword evidence="4" id="KW-1005">Bacterial flagellum biogenesis</keyword>
<protein>
    <recommendedName>
        <fullName evidence="7">Flagellar assembly protein FliH</fullName>
    </recommendedName>
</protein>
<dbReference type="GO" id="GO:0005829">
    <property type="term" value="C:cytosol"/>
    <property type="evidence" value="ECO:0007669"/>
    <property type="project" value="TreeGrafter"/>
</dbReference>
<dbReference type="InterPro" id="IPR018035">
    <property type="entry name" value="Flagellar_FliH/T3SS_HrpE"/>
</dbReference>
<evidence type="ECO:0000256" key="2">
    <source>
        <dbReference type="ARBA" id="ARBA00006602"/>
    </source>
</evidence>
<dbReference type="GO" id="GO:0015031">
    <property type="term" value="P:protein transport"/>
    <property type="evidence" value="ECO:0007669"/>
    <property type="project" value="UniProtKB-KW"/>
</dbReference>
<evidence type="ECO:0000256" key="7">
    <source>
        <dbReference type="NCBIfam" id="TIGR03825"/>
    </source>
</evidence>
<dbReference type="EMBL" id="RBZO01000005">
    <property type="protein sequence ID" value="RKQ17373.1"/>
    <property type="molecule type" value="Genomic_DNA"/>
</dbReference>
<dbReference type="InterPro" id="IPR022524">
    <property type="entry name" value="FliH_Bacilli"/>
</dbReference>
<keyword evidence="5" id="KW-0653">Protein transport</keyword>
<accession>A0A494Z4G7</accession>
<evidence type="ECO:0000256" key="3">
    <source>
        <dbReference type="ARBA" id="ARBA00022448"/>
    </source>
</evidence>
<comment type="function">
    <text evidence="1">Needed for flagellar regrowth and assembly.</text>
</comment>
<keyword evidence="8" id="KW-0175">Coiled coil</keyword>
<dbReference type="PANTHER" id="PTHR34982:SF1">
    <property type="entry name" value="FLAGELLAR ASSEMBLY PROTEIN FLIH"/>
    <property type="match status" value="1"/>
</dbReference>
<evidence type="ECO:0000256" key="5">
    <source>
        <dbReference type="ARBA" id="ARBA00022927"/>
    </source>
</evidence>
<evidence type="ECO:0000256" key="1">
    <source>
        <dbReference type="ARBA" id="ARBA00003041"/>
    </source>
</evidence>
<keyword evidence="10" id="KW-0282">Flagellum</keyword>
<dbReference type="PANTHER" id="PTHR34982">
    <property type="entry name" value="YOP PROTEINS TRANSLOCATION PROTEIN L"/>
    <property type="match status" value="1"/>
</dbReference>
<dbReference type="GO" id="GO:0044781">
    <property type="term" value="P:bacterial-type flagellum organization"/>
    <property type="evidence" value="ECO:0007669"/>
    <property type="project" value="UniProtKB-KW"/>
</dbReference>
<dbReference type="NCBIfam" id="TIGR03825">
    <property type="entry name" value="FliH_bacil"/>
    <property type="match status" value="1"/>
</dbReference>
<reference evidence="10 11" key="1">
    <citation type="journal article" date="2015" name="Antonie Van Leeuwenhoek">
        <title>Oceanobacillus bengalensis sp. nov., a bacterium isolated from seawater of the Bay of Bengal.</title>
        <authorList>
            <person name="Yongchang O."/>
            <person name="Xiang W."/>
            <person name="Wang G."/>
        </authorList>
    </citation>
    <scope>NUCLEOTIDE SEQUENCE [LARGE SCALE GENOMIC DNA]</scope>
    <source>
        <strain evidence="10 11">MCCC 1K00260</strain>
    </source>
</reference>
<evidence type="ECO:0000259" key="9">
    <source>
        <dbReference type="Pfam" id="PF02108"/>
    </source>
</evidence>
<keyword evidence="6" id="KW-1006">Bacterial flagellum protein export</keyword>
<organism evidence="10 11">
    <name type="scientific">Oceanobacillus bengalensis</name>
    <dbReference type="NCBI Taxonomy" id="1435466"/>
    <lineage>
        <taxon>Bacteria</taxon>
        <taxon>Bacillati</taxon>
        <taxon>Bacillota</taxon>
        <taxon>Bacilli</taxon>
        <taxon>Bacillales</taxon>
        <taxon>Bacillaceae</taxon>
        <taxon>Oceanobacillus</taxon>
    </lineage>
</organism>
<name>A0A494Z4G7_9BACI</name>
<evidence type="ECO:0000256" key="8">
    <source>
        <dbReference type="SAM" id="Coils"/>
    </source>
</evidence>
<feature type="domain" description="Flagellar assembly protein FliH/Type III secretion system HrpE" evidence="9">
    <location>
        <begin position="123"/>
        <end position="248"/>
    </location>
</feature>
<gene>
    <name evidence="10" type="primary">fliH</name>
    <name evidence="10" type="ORF">D8M05_04910</name>
</gene>
<keyword evidence="11" id="KW-1185">Reference proteome</keyword>
<dbReference type="InterPro" id="IPR051472">
    <property type="entry name" value="T3SS_Stator/FliH"/>
</dbReference>
<dbReference type="AlphaFoldDB" id="A0A494Z4G7"/>
<evidence type="ECO:0000313" key="11">
    <source>
        <dbReference type="Proteomes" id="UP000281813"/>
    </source>
</evidence>
<keyword evidence="10" id="KW-0969">Cilium</keyword>
<comment type="caution">
    <text evidence="10">The sequence shown here is derived from an EMBL/GenBank/DDBJ whole genome shotgun (WGS) entry which is preliminary data.</text>
</comment>
<evidence type="ECO:0000256" key="6">
    <source>
        <dbReference type="ARBA" id="ARBA00023225"/>
    </source>
</evidence>
<feature type="coiled-coil region" evidence="8">
    <location>
        <begin position="47"/>
        <end position="96"/>
    </location>
</feature>
<evidence type="ECO:0000256" key="4">
    <source>
        <dbReference type="ARBA" id="ARBA00022795"/>
    </source>
</evidence>
<proteinExistence type="inferred from homology"/>